<dbReference type="Proteomes" id="UP000291084">
    <property type="component" value="Chromosome 4"/>
</dbReference>
<protein>
    <submittedName>
        <fullName evidence="1">Uncharacterized protein</fullName>
    </submittedName>
</protein>
<organism evidence="1 2">
    <name type="scientific">Vigna angularis var. angularis</name>
    <dbReference type="NCBI Taxonomy" id="157739"/>
    <lineage>
        <taxon>Eukaryota</taxon>
        <taxon>Viridiplantae</taxon>
        <taxon>Streptophyta</taxon>
        <taxon>Embryophyta</taxon>
        <taxon>Tracheophyta</taxon>
        <taxon>Spermatophyta</taxon>
        <taxon>Magnoliopsida</taxon>
        <taxon>eudicotyledons</taxon>
        <taxon>Gunneridae</taxon>
        <taxon>Pentapetalae</taxon>
        <taxon>rosids</taxon>
        <taxon>fabids</taxon>
        <taxon>Fabales</taxon>
        <taxon>Fabaceae</taxon>
        <taxon>Papilionoideae</taxon>
        <taxon>50 kb inversion clade</taxon>
        <taxon>NPAAA clade</taxon>
        <taxon>indigoferoid/millettioid clade</taxon>
        <taxon>Phaseoleae</taxon>
        <taxon>Vigna</taxon>
    </lineage>
</organism>
<gene>
    <name evidence="1" type="primary">Vigan.04G327800</name>
    <name evidence="1" type="ORF">VIGAN_04327800</name>
</gene>
<feature type="non-terminal residue" evidence="1">
    <location>
        <position position="128"/>
    </location>
</feature>
<keyword evidence="2" id="KW-1185">Reference proteome</keyword>
<reference evidence="1 2" key="1">
    <citation type="journal article" date="2015" name="Sci. Rep.">
        <title>The power of single molecule real-time sequencing technology in the de novo assembly of a eukaryotic genome.</title>
        <authorList>
            <person name="Sakai H."/>
            <person name="Naito K."/>
            <person name="Ogiso-Tanaka E."/>
            <person name="Takahashi Y."/>
            <person name="Iseki K."/>
            <person name="Muto C."/>
            <person name="Satou K."/>
            <person name="Teruya K."/>
            <person name="Shiroma A."/>
            <person name="Shimoji M."/>
            <person name="Hirano T."/>
            <person name="Itoh T."/>
            <person name="Kaga A."/>
            <person name="Tomooka N."/>
        </authorList>
    </citation>
    <scope>NUCLEOTIDE SEQUENCE [LARGE SCALE GENOMIC DNA]</scope>
    <source>
        <strain evidence="2">cv. Shumari</strain>
    </source>
</reference>
<name>A0A0S3RYS3_PHAAN</name>
<proteinExistence type="predicted"/>
<accession>A0A0S3RYS3</accession>
<dbReference type="EMBL" id="AP015037">
    <property type="protein sequence ID" value="BAT85704.1"/>
    <property type="molecule type" value="Genomic_DNA"/>
</dbReference>
<sequence length="128" mass="14183">MVIGSAEVLRRHCRCTSFLIIHAEQLLLSSISGHLLLVKPKQFSLNASDQSHCLTMRPVTSLAPSKTLLFPIFSARTVFIFPKSRYGATSLFHGTTPVSRCTTNRDTGDLRSHFFSLSMLHFRSGSTG</sequence>
<evidence type="ECO:0000313" key="1">
    <source>
        <dbReference type="EMBL" id="BAT85704.1"/>
    </source>
</evidence>
<dbReference type="AlphaFoldDB" id="A0A0S3RYS3"/>
<evidence type="ECO:0000313" key="2">
    <source>
        <dbReference type="Proteomes" id="UP000291084"/>
    </source>
</evidence>